<reference evidence="7" key="2">
    <citation type="journal article" date="2022" name="Microb. Genom.">
        <title>A chromosome-scale genome assembly of the tomato pathogen Cladosporium fulvum reveals a compartmentalized genome architecture and the presence of a dispensable chromosome.</title>
        <authorList>
            <person name="Zaccaron A.Z."/>
            <person name="Chen L.H."/>
            <person name="Samaras A."/>
            <person name="Stergiopoulos I."/>
        </authorList>
    </citation>
    <scope>NUCLEOTIDE SEQUENCE</scope>
    <source>
        <strain evidence="7">Race5_Kim</strain>
    </source>
</reference>
<dbReference type="GeneID" id="71986200"/>
<evidence type="ECO:0000256" key="3">
    <source>
        <dbReference type="ARBA" id="ARBA00022989"/>
    </source>
</evidence>
<feature type="transmembrane region" description="Helical" evidence="5">
    <location>
        <begin position="410"/>
        <end position="431"/>
    </location>
</feature>
<evidence type="ECO:0000256" key="2">
    <source>
        <dbReference type="ARBA" id="ARBA00022692"/>
    </source>
</evidence>
<dbReference type="PANTHER" id="PTHR23502">
    <property type="entry name" value="MAJOR FACILITATOR SUPERFAMILY"/>
    <property type="match status" value="1"/>
</dbReference>
<feature type="domain" description="Major facilitator superfamily (MFS) profile" evidence="6">
    <location>
        <begin position="22"/>
        <end position="465"/>
    </location>
</feature>
<feature type="transmembrane region" description="Helical" evidence="5">
    <location>
        <begin position="177"/>
        <end position="197"/>
    </location>
</feature>
<comment type="subcellular location">
    <subcellularLocation>
        <location evidence="1">Membrane</location>
        <topology evidence="1">Multi-pass membrane protein</topology>
    </subcellularLocation>
</comment>
<evidence type="ECO:0000256" key="5">
    <source>
        <dbReference type="SAM" id="Phobius"/>
    </source>
</evidence>
<feature type="transmembrane region" description="Helical" evidence="5">
    <location>
        <begin position="117"/>
        <end position="138"/>
    </location>
</feature>
<keyword evidence="8" id="KW-1185">Reference proteome</keyword>
<dbReference type="InterPro" id="IPR011701">
    <property type="entry name" value="MFS"/>
</dbReference>
<feature type="transmembrane region" description="Helical" evidence="5">
    <location>
        <begin position="87"/>
        <end position="105"/>
    </location>
</feature>
<feature type="transmembrane region" description="Helical" evidence="5">
    <location>
        <begin position="257"/>
        <end position="277"/>
    </location>
</feature>
<evidence type="ECO:0000256" key="4">
    <source>
        <dbReference type="ARBA" id="ARBA00023136"/>
    </source>
</evidence>
<dbReference type="InterPro" id="IPR020846">
    <property type="entry name" value="MFS_dom"/>
</dbReference>
<dbReference type="GO" id="GO:0005886">
    <property type="term" value="C:plasma membrane"/>
    <property type="evidence" value="ECO:0007669"/>
    <property type="project" value="TreeGrafter"/>
</dbReference>
<dbReference type="Pfam" id="PF07690">
    <property type="entry name" value="MFS_1"/>
    <property type="match status" value="1"/>
</dbReference>
<reference evidence="7" key="1">
    <citation type="submission" date="2021-12" db="EMBL/GenBank/DDBJ databases">
        <authorList>
            <person name="Zaccaron A."/>
            <person name="Stergiopoulos I."/>
        </authorList>
    </citation>
    <scope>NUCLEOTIDE SEQUENCE</scope>
    <source>
        <strain evidence="7">Race5_Kim</strain>
    </source>
</reference>
<proteinExistence type="predicted"/>
<accession>A0A9Q8P9E5</accession>
<dbReference type="Gene3D" id="1.20.1250.20">
    <property type="entry name" value="MFS general substrate transporter like domains"/>
    <property type="match status" value="1"/>
</dbReference>
<dbReference type="InterPro" id="IPR036259">
    <property type="entry name" value="MFS_trans_sf"/>
</dbReference>
<evidence type="ECO:0000256" key="1">
    <source>
        <dbReference type="ARBA" id="ARBA00004141"/>
    </source>
</evidence>
<organism evidence="7 8">
    <name type="scientific">Passalora fulva</name>
    <name type="common">Tomato leaf mold</name>
    <name type="synonym">Cladosporium fulvum</name>
    <dbReference type="NCBI Taxonomy" id="5499"/>
    <lineage>
        <taxon>Eukaryota</taxon>
        <taxon>Fungi</taxon>
        <taxon>Dikarya</taxon>
        <taxon>Ascomycota</taxon>
        <taxon>Pezizomycotina</taxon>
        <taxon>Dothideomycetes</taxon>
        <taxon>Dothideomycetidae</taxon>
        <taxon>Mycosphaerellales</taxon>
        <taxon>Mycosphaerellaceae</taxon>
        <taxon>Fulvia</taxon>
    </lineage>
</organism>
<keyword evidence="4 5" id="KW-0472">Membrane</keyword>
<sequence>MSDLTDVEVDARAWPTWRKITTVIFVAGFAFLSTSASSIIAPGREQIEADFHTSRTVSVLPFSIFNLGLAWGSVIGSPISESHGRKIVYLFVMPASLVFVLGSGFSKSLASLLVCRFLGGLCGSPGLTLASATIADVYKPGRARGVALYGYYSMPWVGSVLGPLIGSVVVAYRPWQWTQWVFLFIAVPMVLPGLLMLKETKLSVLEAKVEKEGNPYSWRDTANPTHLKTRLTAATKAVPKYFRSSLLRPLEMLSTELIVALVCLYAGFNFGLIYALVIVFPDIFSHTYGFDTIDQGLSFLGLIVGCILGPTLLIVDGEIVERRRARMIDQEKLASEEKLPPEARLHGAMIGSVLLPVGLLWFAWTAQPSISFLSSIFASVLITLGALMIYVSTSAYVVDVYGPRYGASANAASSITRYTLAAAIPLFILQMYDGLGIGWATTLLAVCALVMMPIPFCLFKWGPALRRRCKFQVE</sequence>
<dbReference type="RefSeq" id="XP_047762576.1">
    <property type="nucleotide sequence ID" value="XM_047905470.1"/>
</dbReference>
<dbReference type="PROSITE" id="PS50850">
    <property type="entry name" value="MFS"/>
    <property type="match status" value="1"/>
</dbReference>
<dbReference type="GO" id="GO:0015606">
    <property type="term" value="F:spermidine transmembrane transporter activity"/>
    <property type="evidence" value="ECO:0007669"/>
    <property type="project" value="TreeGrafter"/>
</dbReference>
<dbReference type="KEGG" id="ffu:CLAFUR5_06322"/>
<feature type="transmembrane region" description="Helical" evidence="5">
    <location>
        <begin position="297"/>
        <end position="315"/>
    </location>
</feature>
<keyword evidence="2 5" id="KW-0812">Transmembrane</keyword>
<feature type="transmembrane region" description="Helical" evidence="5">
    <location>
        <begin position="376"/>
        <end position="398"/>
    </location>
</feature>
<evidence type="ECO:0000313" key="7">
    <source>
        <dbReference type="EMBL" id="UJO18210.1"/>
    </source>
</evidence>
<dbReference type="Proteomes" id="UP000756132">
    <property type="component" value="Chromosome 5"/>
</dbReference>
<protein>
    <submittedName>
        <fullName evidence="7">MFS transporter prlG</fullName>
    </submittedName>
</protein>
<feature type="transmembrane region" description="Helical" evidence="5">
    <location>
        <begin position="60"/>
        <end position="80"/>
    </location>
</feature>
<dbReference type="PANTHER" id="PTHR23502:SF38">
    <property type="entry name" value="POLYAMINE TRANSPORTER 4"/>
    <property type="match status" value="1"/>
</dbReference>
<dbReference type="AlphaFoldDB" id="A0A9Q8P9E5"/>
<dbReference type="SUPFAM" id="SSF103473">
    <property type="entry name" value="MFS general substrate transporter"/>
    <property type="match status" value="1"/>
</dbReference>
<dbReference type="EMBL" id="CP090167">
    <property type="protein sequence ID" value="UJO18210.1"/>
    <property type="molecule type" value="Genomic_DNA"/>
</dbReference>
<evidence type="ECO:0000313" key="8">
    <source>
        <dbReference type="Proteomes" id="UP000756132"/>
    </source>
</evidence>
<evidence type="ECO:0000259" key="6">
    <source>
        <dbReference type="PROSITE" id="PS50850"/>
    </source>
</evidence>
<dbReference type="GO" id="GO:0000297">
    <property type="term" value="F:spermine transmembrane transporter activity"/>
    <property type="evidence" value="ECO:0007669"/>
    <property type="project" value="TreeGrafter"/>
</dbReference>
<name>A0A9Q8P9E5_PASFU</name>
<dbReference type="CDD" id="cd17323">
    <property type="entry name" value="MFS_Tpo1_MDR_like"/>
    <property type="match status" value="1"/>
</dbReference>
<feature type="transmembrane region" description="Helical" evidence="5">
    <location>
        <begin position="150"/>
        <end position="171"/>
    </location>
</feature>
<keyword evidence="3 5" id="KW-1133">Transmembrane helix</keyword>
<feature type="transmembrane region" description="Helical" evidence="5">
    <location>
        <begin position="345"/>
        <end position="364"/>
    </location>
</feature>
<feature type="transmembrane region" description="Helical" evidence="5">
    <location>
        <begin position="437"/>
        <end position="459"/>
    </location>
</feature>
<feature type="transmembrane region" description="Helical" evidence="5">
    <location>
        <begin position="20"/>
        <end position="40"/>
    </location>
</feature>
<gene>
    <name evidence="7" type="ORF">CLAFUR5_06322</name>
</gene>
<dbReference type="OrthoDB" id="3936150at2759"/>